<keyword evidence="1" id="KW-0479">Metal-binding</keyword>
<dbReference type="InterPro" id="IPR058348">
    <property type="entry name" value="DUF8035"/>
</dbReference>
<gene>
    <name evidence="4" type="ORF">G7Z17_g6850</name>
</gene>
<dbReference type="Proteomes" id="UP000722485">
    <property type="component" value="Unassembled WGS sequence"/>
</dbReference>
<evidence type="ECO:0000313" key="4">
    <source>
        <dbReference type="EMBL" id="KAF7548754.1"/>
    </source>
</evidence>
<evidence type="ECO:0000256" key="1">
    <source>
        <dbReference type="PROSITE-ProRule" id="PRU00042"/>
    </source>
</evidence>
<feature type="domain" description="C2H2-type" evidence="3">
    <location>
        <begin position="363"/>
        <end position="392"/>
    </location>
</feature>
<feature type="compositionally biased region" description="Basic and acidic residues" evidence="2">
    <location>
        <begin position="589"/>
        <end position="598"/>
    </location>
</feature>
<dbReference type="PANTHER" id="PTHR35391:SF7">
    <property type="entry name" value="C2H2-TYPE DOMAIN-CONTAINING PROTEIN"/>
    <property type="match status" value="1"/>
</dbReference>
<organism evidence="4 5">
    <name type="scientific">Cylindrodendrum hubeiense</name>
    <dbReference type="NCBI Taxonomy" id="595255"/>
    <lineage>
        <taxon>Eukaryota</taxon>
        <taxon>Fungi</taxon>
        <taxon>Dikarya</taxon>
        <taxon>Ascomycota</taxon>
        <taxon>Pezizomycotina</taxon>
        <taxon>Sordariomycetes</taxon>
        <taxon>Hypocreomycetidae</taxon>
        <taxon>Hypocreales</taxon>
        <taxon>Nectriaceae</taxon>
        <taxon>Cylindrodendrum</taxon>
    </lineage>
</organism>
<dbReference type="Pfam" id="PF26118">
    <property type="entry name" value="DUF8035"/>
    <property type="match status" value="1"/>
</dbReference>
<evidence type="ECO:0000313" key="5">
    <source>
        <dbReference type="Proteomes" id="UP000722485"/>
    </source>
</evidence>
<feature type="compositionally biased region" description="Polar residues" evidence="2">
    <location>
        <begin position="810"/>
        <end position="830"/>
    </location>
</feature>
<accession>A0A9P5H9F3</accession>
<dbReference type="OrthoDB" id="6133115at2759"/>
<feature type="compositionally biased region" description="Basic and acidic residues" evidence="2">
    <location>
        <begin position="853"/>
        <end position="867"/>
    </location>
</feature>
<dbReference type="SMART" id="SM00355">
    <property type="entry name" value="ZnF_C2H2"/>
    <property type="match status" value="3"/>
</dbReference>
<evidence type="ECO:0000256" key="2">
    <source>
        <dbReference type="SAM" id="MobiDB-lite"/>
    </source>
</evidence>
<feature type="compositionally biased region" description="Basic and acidic residues" evidence="2">
    <location>
        <begin position="458"/>
        <end position="501"/>
    </location>
</feature>
<sequence>MPQPPGTGAAEPQIAPLVVRNVSEFRALISTLKDGQVSIQEDGQVPASKDDLAIASSHLARFKLWAMSLGAHRPSGGRSLEYRLRDASLIRNHVISLLQDLERAIGDGTSAAKGANLQDDPSSESIQDELADYFQESGSEIDQILNEIGHVVDCLLRLSITISNPTPHDQFKSRVGVGTVETFKYWYTNHVLEKFDRIDTKMAGRLGNAMARRRQYFQYREDHSNRLAEGLDGDDLGHDLQDTTIASSIPKHLKEPRELAMKEFAGLDDNRSEISRTSYAPSVANSEQIRVPPLPKQHVDGPFKCPFCHMIVSIETRYDWKKHVFRDLRPYVCLSETCQTPDQQFSRRGDWSSHMTHEHWITWQCSFGCPGDFGSAEDFRKHTKANHAQEVPRDKMDVLESLSTKPEPSRAETTCPLCLTFRITSAQQYGSHVGAHLEQLALFTLPRQEYDEADDEAGERTDEDGSKEVQNESKKMVGSHENEQGEGERVTGENHEIDTEPPHVSSRPEYVESLPFEYGSQKNNPNEPHLAPNVDTTLDSKDRLTPTDGHSADLNEINLNQFDEMLSFPMLPEDMLSQPPVPPPPHLPSHLDDSRKGENPTQEANNHPSSRPFSDRSTWNDRSLPMDPDDDWFTYTTAADLVRYDLDHAQSPRRLERESSSSRRRSPIVERRPFHLFVGTDSSREEDSSKTNAGRSSIDTRGEPAGDYTSLESGDINIIPSSTRLPLTPTRVAGTSPYAARRIPSGGPEATQAHDTTQNTPSHVSPDLGSATNPPSVMDMTTQGNHPSPDPSYRHHTRSGSGNLIMAPTPDTQVPFNSSSANIGTENLQSDWEVPMWDSTGRGASFHGSSVDVRTESSRNDGEERKQGSKIYFQRADIGPDEETASDLGAAERTVSIVPGSKNDSVGDTESQHPGPDDGEANVSSSEEGKQTGTASTIQEKKYTKLPKSILKAPKVSFPEDPNPIREGVAPHKSDKRKTDEVPPGARWTKISRKIVNSEALTIGKERFEVRDDFVIVLRALSREEIQAYAYATQVLRERRRLEEDNDGVKAQDRGMSYHRRDGRHRREDDEDEAENEEGRLSQDGGSGTKPRLHRGFFV</sequence>
<keyword evidence="5" id="KW-1185">Reference proteome</keyword>
<reference evidence="4" key="1">
    <citation type="submission" date="2020-03" db="EMBL/GenBank/DDBJ databases">
        <title>Draft Genome Sequence of Cylindrodendrum hubeiense.</title>
        <authorList>
            <person name="Buettner E."/>
            <person name="Kellner H."/>
        </authorList>
    </citation>
    <scope>NUCLEOTIDE SEQUENCE</scope>
    <source>
        <strain evidence="4">IHI 201604</strain>
    </source>
</reference>
<name>A0A9P5H9F3_9HYPO</name>
<feature type="compositionally biased region" description="Polar residues" evidence="2">
    <location>
        <begin position="753"/>
        <end position="763"/>
    </location>
</feature>
<feature type="region of interest" description="Disordered" evidence="2">
    <location>
        <begin position="647"/>
        <end position="985"/>
    </location>
</feature>
<dbReference type="EMBL" id="JAANBB010000140">
    <property type="protein sequence ID" value="KAF7548754.1"/>
    <property type="molecule type" value="Genomic_DNA"/>
</dbReference>
<dbReference type="AlphaFoldDB" id="A0A9P5H9F3"/>
<comment type="caution">
    <text evidence="4">The sequence shown here is derived from an EMBL/GenBank/DDBJ whole genome shotgun (WGS) entry which is preliminary data.</text>
</comment>
<dbReference type="PROSITE" id="PS50157">
    <property type="entry name" value="ZINC_FINGER_C2H2_2"/>
    <property type="match status" value="1"/>
</dbReference>
<feature type="region of interest" description="Disordered" evidence="2">
    <location>
        <begin position="1042"/>
        <end position="1099"/>
    </location>
</feature>
<keyword evidence="1" id="KW-0862">Zinc</keyword>
<evidence type="ECO:0000259" key="3">
    <source>
        <dbReference type="PROSITE" id="PS50157"/>
    </source>
</evidence>
<feature type="region of interest" description="Disordered" evidence="2">
    <location>
        <begin position="572"/>
        <end position="632"/>
    </location>
</feature>
<feature type="compositionally biased region" description="Basic and acidic residues" evidence="2">
    <location>
        <begin position="1042"/>
        <end position="1053"/>
    </location>
</feature>
<feature type="compositionally biased region" description="Basic and acidic residues" evidence="2">
    <location>
        <begin position="647"/>
        <end position="673"/>
    </location>
</feature>
<protein>
    <recommendedName>
        <fullName evidence="3">C2H2-type domain-containing protein</fullName>
    </recommendedName>
</protein>
<feature type="compositionally biased region" description="Basic and acidic residues" evidence="2">
    <location>
        <begin position="969"/>
        <end position="981"/>
    </location>
</feature>
<feature type="compositionally biased region" description="Basic and acidic residues" evidence="2">
    <location>
        <begin position="538"/>
        <end position="553"/>
    </location>
</feature>
<feature type="compositionally biased region" description="Polar residues" evidence="2">
    <location>
        <begin position="770"/>
        <end position="786"/>
    </location>
</feature>
<dbReference type="InterPro" id="IPR013087">
    <property type="entry name" value="Znf_C2H2_type"/>
</dbReference>
<feature type="compositionally biased region" description="Polar residues" evidence="2">
    <location>
        <begin position="599"/>
        <end position="621"/>
    </location>
</feature>
<dbReference type="PROSITE" id="PS00028">
    <property type="entry name" value="ZINC_FINGER_C2H2_1"/>
    <property type="match status" value="1"/>
</dbReference>
<proteinExistence type="predicted"/>
<dbReference type="InterPro" id="IPR058925">
    <property type="entry name" value="zf-C2H2_AcuF"/>
</dbReference>
<feature type="compositionally biased region" description="Polar residues" evidence="2">
    <location>
        <begin position="922"/>
        <end position="938"/>
    </location>
</feature>
<dbReference type="Pfam" id="PF26082">
    <property type="entry name" value="zf-C2H2_AcuF"/>
    <property type="match status" value="1"/>
</dbReference>
<feature type="region of interest" description="Disordered" evidence="2">
    <location>
        <begin position="451"/>
        <end position="553"/>
    </location>
</feature>
<dbReference type="GO" id="GO:0008270">
    <property type="term" value="F:zinc ion binding"/>
    <property type="evidence" value="ECO:0007669"/>
    <property type="project" value="UniProtKB-KW"/>
</dbReference>
<keyword evidence="1" id="KW-0863">Zinc-finger</keyword>
<dbReference type="PANTHER" id="PTHR35391">
    <property type="entry name" value="C2H2-TYPE DOMAIN-CONTAINING PROTEIN-RELATED"/>
    <property type="match status" value="1"/>
</dbReference>